<reference evidence="7" key="1">
    <citation type="submission" date="2018-11" db="EMBL/GenBank/DDBJ databases">
        <authorList>
            <consortium name="Pathogen Informatics"/>
        </authorList>
    </citation>
    <scope>NUCLEOTIDE SEQUENCE</scope>
</reference>
<dbReference type="FunFam" id="3.40.5.90:FF:000001">
    <property type="entry name" value="CDGSH iron-sulfur domain-containing protein 1"/>
    <property type="match status" value="1"/>
</dbReference>
<gene>
    <name evidence="7" type="ORF">PXEA_LOCUS23609</name>
</gene>
<dbReference type="Gene3D" id="3.40.5.90">
    <property type="entry name" value="CDGSH iron-sulfur domain, mitoNEET-type"/>
    <property type="match status" value="1"/>
</dbReference>
<dbReference type="PANTHER" id="PTHR13680:SF5">
    <property type="entry name" value="CDGSH IRON-SULFUR DOMAIN-CONTAINING PROTEIN 1"/>
    <property type="match status" value="1"/>
</dbReference>
<dbReference type="GO" id="GO:0051537">
    <property type="term" value="F:2 iron, 2 sulfur cluster binding"/>
    <property type="evidence" value="ECO:0007669"/>
    <property type="project" value="UniProtKB-KW"/>
</dbReference>
<dbReference type="Pfam" id="PF09360">
    <property type="entry name" value="zf-CDGSH"/>
    <property type="match status" value="1"/>
</dbReference>
<dbReference type="GO" id="GO:0010506">
    <property type="term" value="P:regulation of autophagy"/>
    <property type="evidence" value="ECO:0007669"/>
    <property type="project" value="InterPro"/>
</dbReference>
<dbReference type="EMBL" id="CAAALY010110039">
    <property type="protein sequence ID" value="VEL30169.1"/>
    <property type="molecule type" value="Genomic_DNA"/>
</dbReference>
<evidence type="ECO:0000256" key="3">
    <source>
        <dbReference type="ARBA" id="ARBA00023004"/>
    </source>
</evidence>
<proteinExistence type="predicted"/>
<evidence type="ECO:0000259" key="6">
    <source>
        <dbReference type="SMART" id="SM00704"/>
    </source>
</evidence>
<dbReference type="GO" id="GO:0046872">
    <property type="term" value="F:metal ion binding"/>
    <property type="evidence" value="ECO:0007669"/>
    <property type="project" value="UniProtKB-KW"/>
</dbReference>
<dbReference type="InterPro" id="IPR045131">
    <property type="entry name" value="CISD1/2"/>
</dbReference>
<keyword evidence="1" id="KW-0001">2Fe-2S</keyword>
<evidence type="ECO:0000313" key="7">
    <source>
        <dbReference type="EMBL" id="VEL30169.1"/>
    </source>
</evidence>
<dbReference type="OrthoDB" id="449252at2759"/>
<dbReference type="AlphaFoldDB" id="A0A448X7T2"/>
<organism evidence="7 8">
    <name type="scientific">Protopolystoma xenopodis</name>
    <dbReference type="NCBI Taxonomy" id="117903"/>
    <lineage>
        <taxon>Eukaryota</taxon>
        <taxon>Metazoa</taxon>
        <taxon>Spiralia</taxon>
        <taxon>Lophotrochozoa</taxon>
        <taxon>Platyhelminthes</taxon>
        <taxon>Monogenea</taxon>
        <taxon>Polyopisthocotylea</taxon>
        <taxon>Polystomatidea</taxon>
        <taxon>Polystomatidae</taxon>
        <taxon>Protopolystoma</taxon>
    </lineage>
</organism>
<comment type="caution">
    <text evidence="7">The sequence shown here is derived from an EMBL/GenBank/DDBJ whole genome shotgun (WGS) entry which is preliminary data.</text>
</comment>
<evidence type="ECO:0000313" key="8">
    <source>
        <dbReference type="Proteomes" id="UP000784294"/>
    </source>
</evidence>
<dbReference type="PANTHER" id="PTHR13680">
    <property type="entry name" value="CDGSH IRON-SULFUR DOMAIN-CONTAINING PROTEIN 1"/>
    <property type="match status" value="1"/>
</dbReference>
<evidence type="ECO:0000256" key="1">
    <source>
        <dbReference type="ARBA" id="ARBA00022714"/>
    </source>
</evidence>
<feature type="domain" description="Iron-binding zinc finger CDGSH type" evidence="6">
    <location>
        <begin position="30"/>
        <end position="68"/>
    </location>
</feature>
<evidence type="ECO:0000256" key="2">
    <source>
        <dbReference type="ARBA" id="ARBA00022723"/>
    </source>
</evidence>
<dbReference type="Proteomes" id="UP000784294">
    <property type="component" value="Unassembled WGS sequence"/>
</dbReference>
<name>A0A448X7T2_9PLAT</name>
<evidence type="ECO:0000256" key="4">
    <source>
        <dbReference type="ARBA" id="ARBA00023014"/>
    </source>
</evidence>
<evidence type="ECO:0000256" key="5">
    <source>
        <dbReference type="ARBA" id="ARBA00034078"/>
    </source>
</evidence>
<sequence length="84" mass="9819">MSYCVYVTIKTHRDKGKHLVNPCYNKHIDKCVDIEELDSIKEKKVYCRCWRSSKFPYCDGSHNEHNKLTGDNVGPIIIDMKKSN</sequence>
<protein>
    <recommendedName>
        <fullName evidence="6">Iron-binding zinc finger CDGSH type domain-containing protein</fullName>
    </recommendedName>
</protein>
<dbReference type="SMART" id="SM00704">
    <property type="entry name" value="ZnF_CDGSH"/>
    <property type="match status" value="1"/>
</dbReference>
<keyword evidence="4" id="KW-0411">Iron-sulfur</keyword>
<keyword evidence="2" id="KW-0479">Metal-binding</keyword>
<dbReference type="InterPro" id="IPR042216">
    <property type="entry name" value="MitoNEET_CISD"/>
</dbReference>
<dbReference type="InterPro" id="IPR018967">
    <property type="entry name" value="FeS-contain_CDGSH-typ"/>
</dbReference>
<keyword evidence="8" id="KW-1185">Reference proteome</keyword>
<accession>A0A448X7T2</accession>
<keyword evidence="3" id="KW-0408">Iron</keyword>
<comment type="cofactor">
    <cofactor evidence="5">
        <name>[2Fe-2S] cluster</name>
        <dbReference type="ChEBI" id="CHEBI:190135"/>
    </cofactor>
</comment>
<dbReference type="GO" id="GO:0005741">
    <property type="term" value="C:mitochondrial outer membrane"/>
    <property type="evidence" value="ECO:0007669"/>
    <property type="project" value="TreeGrafter"/>
</dbReference>